<dbReference type="InterPro" id="IPR058240">
    <property type="entry name" value="rSAM_sf"/>
</dbReference>
<dbReference type="GO" id="GO:0003824">
    <property type="term" value="F:catalytic activity"/>
    <property type="evidence" value="ECO:0007669"/>
    <property type="project" value="InterPro"/>
</dbReference>
<evidence type="ECO:0000256" key="4">
    <source>
        <dbReference type="ARBA" id="ARBA00023014"/>
    </source>
</evidence>
<reference evidence="6 7" key="1">
    <citation type="journal article" date="2017" name="ISME J.">
        <title>Potential for microbial H2 and metal transformations associated with novel bacteria and archaea in deep terrestrial subsurface sediments.</title>
        <authorList>
            <person name="Hernsdorf A.W."/>
            <person name="Amano Y."/>
            <person name="Miyakawa K."/>
            <person name="Ise K."/>
            <person name="Suzuki Y."/>
            <person name="Anantharaman K."/>
            <person name="Probst A."/>
            <person name="Burstein D."/>
            <person name="Thomas B.C."/>
            <person name="Banfield J.F."/>
        </authorList>
    </citation>
    <scope>NUCLEOTIDE SEQUENCE [LARGE SCALE GENOMIC DNA]</scope>
    <source>
        <strain evidence="6">HGW-Wallbacteria-1</strain>
    </source>
</reference>
<proteinExistence type="predicted"/>
<dbReference type="EMBL" id="PGXC01000048">
    <property type="protein sequence ID" value="PKK88394.1"/>
    <property type="molecule type" value="Genomic_DNA"/>
</dbReference>
<feature type="non-terminal residue" evidence="6">
    <location>
        <position position="413"/>
    </location>
</feature>
<evidence type="ECO:0000256" key="3">
    <source>
        <dbReference type="ARBA" id="ARBA00023004"/>
    </source>
</evidence>
<dbReference type="PROSITE" id="PS51918">
    <property type="entry name" value="RADICAL_SAM"/>
    <property type="match status" value="1"/>
</dbReference>
<keyword evidence="1" id="KW-0949">S-adenosyl-L-methionine</keyword>
<dbReference type="SUPFAM" id="SSF102114">
    <property type="entry name" value="Radical SAM enzymes"/>
    <property type="match status" value="1"/>
</dbReference>
<evidence type="ECO:0000259" key="5">
    <source>
        <dbReference type="PROSITE" id="PS51918"/>
    </source>
</evidence>
<dbReference type="SFLD" id="SFLDS00029">
    <property type="entry name" value="Radical_SAM"/>
    <property type="match status" value="1"/>
</dbReference>
<dbReference type="AlphaFoldDB" id="A0A2N1PJ74"/>
<gene>
    <name evidence="6" type="ORF">CVV64_18930</name>
</gene>
<dbReference type="PANTHER" id="PTHR11228">
    <property type="entry name" value="RADICAL SAM DOMAIN PROTEIN"/>
    <property type="match status" value="1"/>
</dbReference>
<keyword evidence="3" id="KW-0408">Iron</keyword>
<evidence type="ECO:0000256" key="1">
    <source>
        <dbReference type="ARBA" id="ARBA00022691"/>
    </source>
</evidence>
<dbReference type="CDD" id="cd21109">
    <property type="entry name" value="SPASM"/>
    <property type="match status" value="1"/>
</dbReference>
<accession>A0A2N1PJ74</accession>
<dbReference type="SFLD" id="SFLDG01067">
    <property type="entry name" value="SPASM/twitch_domain_containing"/>
    <property type="match status" value="1"/>
</dbReference>
<organism evidence="6 7">
    <name type="scientific">Candidatus Wallbacteria bacterium HGW-Wallbacteria-1</name>
    <dbReference type="NCBI Taxonomy" id="2013854"/>
    <lineage>
        <taxon>Bacteria</taxon>
        <taxon>Candidatus Walliibacteriota</taxon>
    </lineage>
</organism>
<feature type="domain" description="Radical SAM core" evidence="5">
    <location>
        <begin position="88"/>
        <end position="309"/>
    </location>
</feature>
<dbReference type="InterPro" id="IPR023885">
    <property type="entry name" value="4Fe4S-binding_SPASM_dom"/>
</dbReference>
<protein>
    <recommendedName>
        <fullName evidence="5">Radical SAM core domain-containing protein</fullName>
    </recommendedName>
</protein>
<dbReference type="GO" id="GO:0046872">
    <property type="term" value="F:metal ion binding"/>
    <property type="evidence" value="ECO:0007669"/>
    <property type="project" value="UniProtKB-KW"/>
</dbReference>
<dbReference type="GO" id="GO:0051536">
    <property type="term" value="F:iron-sulfur cluster binding"/>
    <property type="evidence" value="ECO:0007669"/>
    <property type="project" value="UniProtKB-KW"/>
</dbReference>
<dbReference type="InterPro" id="IPR013785">
    <property type="entry name" value="Aldolase_TIM"/>
</dbReference>
<dbReference type="CDD" id="cd01335">
    <property type="entry name" value="Radical_SAM"/>
    <property type="match status" value="1"/>
</dbReference>
<evidence type="ECO:0000313" key="7">
    <source>
        <dbReference type="Proteomes" id="UP000233256"/>
    </source>
</evidence>
<dbReference type="InterPro" id="IPR050377">
    <property type="entry name" value="Radical_SAM_PqqE_MftC-like"/>
</dbReference>
<dbReference type="Gene3D" id="3.20.20.70">
    <property type="entry name" value="Aldolase class I"/>
    <property type="match status" value="1"/>
</dbReference>
<dbReference type="Proteomes" id="UP000233256">
    <property type="component" value="Unassembled WGS sequence"/>
</dbReference>
<comment type="caution">
    <text evidence="6">The sequence shown here is derived from an EMBL/GenBank/DDBJ whole genome shotgun (WGS) entry which is preliminary data.</text>
</comment>
<dbReference type="Pfam" id="PF13186">
    <property type="entry name" value="SPASM"/>
    <property type="match status" value="1"/>
</dbReference>
<dbReference type="Pfam" id="PF04055">
    <property type="entry name" value="Radical_SAM"/>
    <property type="match status" value="1"/>
</dbReference>
<dbReference type="PANTHER" id="PTHR11228:SF7">
    <property type="entry name" value="PQQA PEPTIDE CYCLASE"/>
    <property type="match status" value="1"/>
</dbReference>
<keyword evidence="4" id="KW-0411">Iron-sulfur</keyword>
<evidence type="ECO:0000313" key="6">
    <source>
        <dbReference type="EMBL" id="PKK88394.1"/>
    </source>
</evidence>
<keyword evidence="2" id="KW-0479">Metal-binding</keyword>
<sequence length="413" mass="47126">MEVLKSHKVTYHEIREDKHLLVFTDAGEWLIADSELLDFLLSFNGQTSTEKILEEIKDKERATAIEVIKFLKEKGILFSYPAEITSEKTPNKIFNITINLTNQCNLKCKWCYNRVSETNQEISPDLVIKNIQAFRKHLARDANLILLGGEPFLVPAAIEKYLCFSEKYFTQKLLLSTNGIIANPEILKILKNRQIELQVSLDGADSESNDSIRGAGTFDRVLGNIKKFVDADIYTMISMVYSSAGISDFENYLKLATELNVDEARFIPLRAVNKGTGFNHLLPNQYQAFKSLLTVLQRNPAFKKLLDRDYFSILYNVCSGKGTRKNCGLGYEVLFIDADGSVYPCPNLKYPEYNAGNLHDTDLMSLYLESPVFLNLRKNFLTKNYTKVSVRLYTLDTINWKAWGESKEQEPLV</sequence>
<evidence type="ECO:0000256" key="2">
    <source>
        <dbReference type="ARBA" id="ARBA00022723"/>
    </source>
</evidence>
<name>A0A2N1PJ74_9BACT</name>
<dbReference type="InterPro" id="IPR007197">
    <property type="entry name" value="rSAM"/>
</dbReference>
<dbReference type="SFLD" id="SFLDG01386">
    <property type="entry name" value="main_SPASM_domain-containing"/>
    <property type="match status" value="1"/>
</dbReference>